<feature type="signal peptide" evidence="1">
    <location>
        <begin position="1"/>
        <end position="28"/>
    </location>
</feature>
<comment type="caution">
    <text evidence="3">The sequence shown here is derived from an EMBL/GenBank/DDBJ whole genome shotgun (WGS) entry which is preliminary data.</text>
</comment>
<name>A0ABW5VGF6_9FLAO</name>
<keyword evidence="4" id="KW-1185">Reference proteome</keyword>
<dbReference type="Pfam" id="PF06439">
    <property type="entry name" value="3keto-disac_hyd"/>
    <property type="match status" value="2"/>
</dbReference>
<proteinExistence type="predicted"/>
<organism evidence="3 4">
    <name type="scientific">Arenibacter antarcticus</name>
    <dbReference type="NCBI Taxonomy" id="2040469"/>
    <lineage>
        <taxon>Bacteria</taxon>
        <taxon>Pseudomonadati</taxon>
        <taxon>Bacteroidota</taxon>
        <taxon>Flavobacteriia</taxon>
        <taxon>Flavobacteriales</taxon>
        <taxon>Flavobacteriaceae</taxon>
        <taxon>Arenibacter</taxon>
    </lineage>
</organism>
<dbReference type="Proteomes" id="UP001597532">
    <property type="component" value="Unassembled WGS sequence"/>
</dbReference>
<accession>A0ABW5VGF6</accession>
<dbReference type="InterPro" id="IPR010496">
    <property type="entry name" value="AL/BT2_dom"/>
</dbReference>
<feature type="domain" description="3-keto-alpha-glucoside-1,2-lyase/3-keto-2-hydroxy-glucal hydratase" evidence="2">
    <location>
        <begin position="31"/>
        <end position="211"/>
    </location>
</feature>
<evidence type="ECO:0000313" key="4">
    <source>
        <dbReference type="Proteomes" id="UP001597532"/>
    </source>
</evidence>
<sequence>MAKQIITKNLRTKVLLLAMIFSAASIHAQNWTNMFNGKNLEGWEIKQGSAEYKVDGNEIIGYSKLGTESSYLCTKKSYGDFILEVDVKIEVGLNSGIQFRSNSHVNGEVYGYQAEIDASDRKWSGGIFDQSRRGWVYPVTMNEPGREAFKNGAWNSYRIEAIGNTIRTWINGVQVANLVDDMTAEGFVAFQIHKIKNKKQEGLKIRWRGARILTENVENERWPVVVQATEISYLKNELTLNETRKGWRLLWDGKTTNGWKGAKLSDFPASGWEMKDGILSVLESGGGEARNGGDIVTRDRFENFELELEFRITPGANSGIKYFVDTALNKGEGSSIGCEFQILDDKLHPDAKKGVHGNRTVGSLYDLITANSYSEPNNEKRPVSPEKWYKARIIVHDGHVEHYLNNIKVVEYDRHSQMFNALVAYSKYSKYEGFGQAPEGRILLQDHGNTVSFRSIKIREN</sequence>
<keyword evidence="1" id="KW-0732">Signal</keyword>
<evidence type="ECO:0000259" key="2">
    <source>
        <dbReference type="Pfam" id="PF06439"/>
    </source>
</evidence>
<dbReference type="EMBL" id="JBHUOK010000030">
    <property type="protein sequence ID" value="MFD2790768.1"/>
    <property type="molecule type" value="Genomic_DNA"/>
</dbReference>
<evidence type="ECO:0000313" key="3">
    <source>
        <dbReference type="EMBL" id="MFD2790768.1"/>
    </source>
</evidence>
<reference evidence="4" key="1">
    <citation type="journal article" date="2019" name="Int. J. Syst. Evol. Microbiol.">
        <title>The Global Catalogue of Microorganisms (GCM) 10K type strain sequencing project: providing services to taxonomists for standard genome sequencing and annotation.</title>
        <authorList>
            <consortium name="The Broad Institute Genomics Platform"/>
            <consortium name="The Broad Institute Genome Sequencing Center for Infectious Disease"/>
            <person name="Wu L."/>
            <person name="Ma J."/>
        </authorList>
    </citation>
    <scope>NUCLEOTIDE SEQUENCE [LARGE SCALE GENOMIC DNA]</scope>
    <source>
        <strain evidence="4">KCTC 52924</strain>
    </source>
</reference>
<dbReference type="Gene3D" id="2.60.120.560">
    <property type="entry name" value="Exo-inulinase, domain 1"/>
    <property type="match status" value="2"/>
</dbReference>
<dbReference type="RefSeq" id="WP_251806533.1">
    <property type="nucleotide sequence ID" value="NZ_CP166679.1"/>
</dbReference>
<feature type="chain" id="PRO_5046715932" evidence="1">
    <location>
        <begin position="29"/>
        <end position="461"/>
    </location>
</feature>
<gene>
    <name evidence="3" type="ORF">ACFS1K_13420</name>
</gene>
<protein>
    <submittedName>
        <fullName evidence="3">DUF1080 domain-containing protein</fullName>
    </submittedName>
</protein>
<feature type="domain" description="3-keto-alpha-glucoside-1,2-lyase/3-keto-2-hydroxy-glucal hydratase" evidence="2">
    <location>
        <begin position="246"/>
        <end position="459"/>
    </location>
</feature>
<evidence type="ECO:0000256" key="1">
    <source>
        <dbReference type="SAM" id="SignalP"/>
    </source>
</evidence>